<proteinExistence type="predicted"/>
<evidence type="ECO:0000313" key="1">
    <source>
        <dbReference type="EMBL" id="SFR14552.1"/>
    </source>
</evidence>
<dbReference type="InterPro" id="IPR016155">
    <property type="entry name" value="Mopterin_synth/thiamin_S_b"/>
</dbReference>
<organism evidence="1 2">
    <name type="scientific">Desulfoscipio geothermicus DSM 3669</name>
    <dbReference type="NCBI Taxonomy" id="1121426"/>
    <lineage>
        <taxon>Bacteria</taxon>
        <taxon>Bacillati</taxon>
        <taxon>Bacillota</taxon>
        <taxon>Clostridia</taxon>
        <taxon>Eubacteriales</taxon>
        <taxon>Desulfallaceae</taxon>
        <taxon>Desulfoscipio</taxon>
    </lineage>
</organism>
<dbReference type="AlphaFoldDB" id="A0A1I6EAI0"/>
<sequence length="103" mass="11402">MTGKTGAVEVRGFSFIKEIFDSRGWPFPMSVPLERECTAEELARQLELPLEKLEAVFINGVAGPLKNRSIRPGDRVAFVPPGTPGPYRVILGLVNPHKENETK</sequence>
<reference evidence="2" key="1">
    <citation type="submission" date="2016-10" db="EMBL/GenBank/DDBJ databases">
        <authorList>
            <person name="Varghese N."/>
            <person name="Submissions S."/>
        </authorList>
    </citation>
    <scope>NUCLEOTIDE SEQUENCE [LARGE SCALE GENOMIC DNA]</scope>
    <source>
        <strain evidence="2">DSM 3669</strain>
    </source>
</reference>
<dbReference type="STRING" id="39060.SAMN05660706_13214"/>
<evidence type="ECO:0000313" key="2">
    <source>
        <dbReference type="Proteomes" id="UP000199584"/>
    </source>
</evidence>
<dbReference type="Proteomes" id="UP000199584">
    <property type="component" value="Unassembled WGS sequence"/>
</dbReference>
<evidence type="ECO:0008006" key="3">
    <source>
        <dbReference type="Google" id="ProtNLM"/>
    </source>
</evidence>
<dbReference type="SUPFAM" id="SSF54285">
    <property type="entry name" value="MoaD/ThiS"/>
    <property type="match status" value="1"/>
</dbReference>
<dbReference type="RefSeq" id="WP_245779822.1">
    <property type="nucleotide sequence ID" value="NZ_FOYM01000032.1"/>
</dbReference>
<protein>
    <recommendedName>
        <fullName evidence="3">ThiS family protein</fullName>
    </recommendedName>
</protein>
<name>A0A1I6EAI0_9FIRM</name>
<accession>A0A1I6EAI0</accession>
<keyword evidence="2" id="KW-1185">Reference proteome</keyword>
<gene>
    <name evidence="1" type="ORF">SAMN05660706_13214</name>
</gene>
<dbReference type="EMBL" id="FOYM01000032">
    <property type="protein sequence ID" value="SFR14552.1"/>
    <property type="molecule type" value="Genomic_DNA"/>
</dbReference>